<evidence type="ECO:0000313" key="4">
    <source>
        <dbReference type="Proteomes" id="UP000248544"/>
    </source>
</evidence>
<dbReference type="CDD" id="cd00093">
    <property type="entry name" value="HTH_XRE"/>
    <property type="match status" value="1"/>
</dbReference>
<dbReference type="PROSITE" id="PS50943">
    <property type="entry name" value="HTH_CROC1"/>
    <property type="match status" value="1"/>
</dbReference>
<dbReference type="EMBL" id="POUA01000510">
    <property type="protein sequence ID" value="PZG24096.1"/>
    <property type="molecule type" value="Genomic_DNA"/>
</dbReference>
<dbReference type="GO" id="GO:0003677">
    <property type="term" value="F:DNA binding"/>
    <property type="evidence" value="ECO:0007669"/>
    <property type="project" value="InterPro"/>
</dbReference>
<protein>
    <recommendedName>
        <fullName evidence="2">HTH cro/C1-type domain-containing protein</fullName>
    </recommendedName>
</protein>
<dbReference type="AlphaFoldDB" id="A0A2W2EIE7"/>
<dbReference type="Pfam" id="PF01381">
    <property type="entry name" value="HTH_3"/>
    <property type="match status" value="1"/>
</dbReference>
<keyword evidence="4" id="KW-1185">Reference proteome</keyword>
<accession>A0A2W2EIE7</accession>
<gene>
    <name evidence="3" type="ORF">C1I98_35890</name>
</gene>
<evidence type="ECO:0000256" key="1">
    <source>
        <dbReference type="SAM" id="MobiDB-lite"/>
    </source>
</evidence>
<comment type="caution">
    <text evidence="3">The sequence shown here is derived from an EMBL/GenBank/DDBJ whole genome shotgun (WGS) entry which is preliminary data.</text>
</comment>
<dbReference type="SMART" id="SM00530">
    <property type="entry name" value="HTH_XRE"/>
    <property type="match status" value="1"/>
</dbReference>
<feature type="domain" description="HTH cro/C1-type" evidence="2">
    <location>
        <begin position="49"/>
        <end position="102"/>
    </location>
</feature>
<sequence length="452" mass="49910">MMGPGHSASKRLMPNDEDPANPAKGGPMPRVPDVLEPNESPWHLLGAAIRQGRRRKKLSQRALATYARVDDTMISHYERAITYPHASTIQLIDDALEAHGFLVMLHAYATEFDRRQAGRKDSNPSDHEDDDMERRTTMRLMAAISAAAVLPLDQLEAVRTGLGLSLDKQIGLNDLEATAYDLAYDLRYHPPKEFISQLAPNLADVQHALAHRTDLDRAGLHRVAGQMSALMAMAVQETGNVSAARRWWRTARAAADSSRDLDLQVWVRGRQALVDSAPRMAAEAVHLSLGRVNAGLLEARTAQARQQLNQGEVKNASDVLHPLDDLATRLPQEAATETKAIWGWSKERHNLERVALRVGAGDPTVYDDLTVMGEHETNPRAYAIIQMEKSLCLLRNGDVPQAVTEAATAYDGLHPAHRTTAVKAWSRRIISELPEKARALPAARELRALTMA</sequence>
<dbReference type="InterPro" id="IPR010982">
    <property type="entry name" value="Lambda_DNA-bd_dom_sf"/>
</dbReference>
<reference evidence="3 4" key="1">
    <citation type="submission" date="2018-01" db="EMBL/GenBank/DDBJ databases">
        <title>Draft genome sequence of Sphaerisporangium sp. 7K107.</title>
        <authorList>
            <person name="Sahin N."/>
            <person name="Saygin H."/>
            <person name="Ay H."/>
        </authorList>
    </citation>
    <scope>NUCLEOTIDE SEQUENCE [LARGE SCALE GENOMIC DNA]</scope>
    <source>
        <strain evidence="3 4">7K107</strain>
    </source>
</reference>
<name>A0A2W2EIE7_9ACTN</name>
<proteinExistence type="predicted"/>
<dbReference type="InterPro" id="IPR001387">
    <property type="entry name" value="Cro/C1-type_HTH"/>
</dbReference>
<evidence type="ECO:0000313" key="3">
    <source>
        <dbReference type="EMBL" id="PZG24096.1"/>
    </source>
</evidence>
<evidence type="ECO:0000259" key="2">
    <source>
        <dbReference type="PROSITE" id="PS50943"/>
    </source>
</evidence>
<feature type="region of interest" description="Disordered" evidence="1">
    <location>
        <begin position="1"/>
        <end position="37"/>
    </location>
</feature>
<dbReference type="SUPFAM" id="SSF47413">
    <property type="entry name" value="lambda repressor-like DNA-binding domains"/>
    <property type="match status" value="1"/>
</dbReference>
<organism evidence="3 4">
    <name type="scientific">Spongiactinospora gelatinilytica</name>
    <dbReference type="NCBI Taxonomy" id="2666298"/>
    <lineage>
        <taxon>Bacteria</taxon>
        <taxon>Bacillati</taxon>
        <taxon>Actinomycetota</taxon>
        <taxon>Actinomycetes</taxon>
        <taxon>Streptosporangiales</taxon>
        <taxon>Streptosporangiaceae</taxon>
        <taxon>Spongiactinospora</taxon>
    </lineage>
</organism>
<dbReference type="Gene3D" id="1.10.260.40">
    <property type="entry name" value="lambda repressor-like DNA-binding domains"/>
    <property type="match status" value="1"/>
</dbReference>
<dbReference type="Proteomes" id="UP000248544">
    <property type="component" value="Unassembled WGS sequence"/>
</dbReference>